<keyword evidence="3" id="KW-1185">Reference proteome</keyword>
<feature type="compositionally biased region" description="Basic residues" evidence="1">
    <location>
        <begin position="745"/>
        <end position="755"/>
    </location>
</feature>
<proteinExistence type="predicted"/>
<feature type="region of interest" description="Disordered" evidence="1">
    <location>
        <begin position="230"/>
        <end position="252"/>
    </location>
</feature>
<feature type="compositionally biased region" description="Basic and acidic residues" evidence="1">
    <location>
        <begin position="7"/>
        <end position="49"/>
    </location>
</feature>
<gene>
    <name evidence="2" type="ordered locus">Os01g0296450</name>
    <name evidence="2" type="ORF">OSNPB_010296450</name>
</gene>
<protein>
    <submittedName>
        <fullName evidence="2">Os01g0296450 protein</fullName>
    </submittedName>
</protein>
<dbReference type="AlphaFoldDB" id="A0A0N7KCT2"/>
<feature type="region of interest" description="Disordered" evidence="1">
    <location>
        <begin position="734"/>
        <end position="778"/>
    </location>
</feature>
<dbReference type="InParanoid" id="A0A0N7KCT2"/>
<reference evidence="2 3" key="3">
    <citation type="journal article" date="2013" name="Rice">
        <title>Improvement of the Oryza sativa Nipponbare reference genome using next generation sequence and optical map data.</title>
        <authorList>
            <person name="Kawahara Y."/>
            <person name="de la Bastide M."/>
            <person name="Hamilton J.P."/>
            <person name="Kanamori H."/>
            <person name="McCombie W.R."/>
            <person name="Ouyang S."/>
            <person name="Schwartz D.C."/>
            <person name="Tanaka T."/>
            <person name="Wu J."/>
            <person name="Zhou S."/>
            <person name="Childs K.L."/>
            <person name="Davidson R.M."/>
            <person name="Lin H."/>
            <person name="Quesada-Ocampo L."/>
            <person name="Vaillancourt B."/>
            <person name="Sakai H."/>
            <person name="Lee S.S."/>
            <person name="Kim J."/>
            <person name="Numa H."/>
            <person name="Itoh T."/>
            <person name="Buell C.R."/>
            <person name="Matsumoto T."/>
        </authorList>
    </citation>
    <scope>NUCLEOTIDE SEQUENCE [LARGE SCALE GENOMIC DNA]</scope>
    <source>
        <strain evidence="3">cv. Nipponbare</strain>
    </source>
</reference>
<dbReference type="Proteomes" id="UP000059680">
    <property type="component" value="Chromosome 1"/>
</dbReference>
<evidence type="ECO:0000256" key="1">
    <source>
        <dbReference type="SAM" id="MobiDB-lite"/>
    </source>
</evidence>
<evidence type="ECO:0000313" key="2">
    <source>
        <dbReference type="EMBL" id="BAS71689.1"/>
    </source>
</evidence>
<accession>A0A0N7KCT2</accession>
<feature type="non-terminal residue" evidence="2">
    <location>
        <position position="1"/>
    </location>
</feature>
<feature type="non-terminal residue" evidence="2">
    <location>
        <position position="778"/>
    </location>
</feature>
<dbReference type="PaxDb" id="39947-A0A0N7KCT2"/>
<feature type="region of interest" description="Disordered" evidence="1">
    <location>
        <begin position="1"/>
        <end position="50"/>
    </location>
</feature>
<organism evidence="2 3">
    <name type="scientific">Oryza sativa subsp. japonica</name>
    <name type="common">Rice</name>
    <dbReference type="NCBI Taxonomy" id="39947"/>
    <lineage>
        <taxon>Eukaryota</taxon>
        <taxon>Viridiplantae</taxon>
        <taxon>Streptophyta</taxon>
        <taxon>Embryophyta</taxon>
        <taxon>Tracheophyta</taxon>
        <taxon>Spermatophyta</taxon>
        <taxon>Magnoliopsida</taxon>
        <taxon>Liliopsida</taxon>
        <taxon>Poales</taxon>
        <taxon>Poaceae</taxon>
        <taxon>BOP clade</taxon>
        <taxon>Oryzoideae</taxon>
        <taxon>Oryzeae</taxon>
        <taxon>Oryzinae</taxon>
        <taxon>Oryza</taxon>
        <taxon>Oryza sativa</taxon>
    </lineage>
</organism>
<reference evidence="2 3" key="2">
    <citation type="journal article" date="2013" name="Plant Cell Physiol.">
        <title>Rice Annotation Project Database (RAP-DB): an integrative and interactive database for rice genomics.</title>
        <authorList>
            <person name="Sakai H."/>
            <person name="Lee S.S."/>
            <person name="Tanaka T."/>
            <person name="Numa H."/>
            <person name="Kim J."/>
            <person name="Kawahara Y."/>
            <person name="Wakimoto H."/>
            <person name="Yang C.C."/>
            <person name="Iwamoto M."/>
            <person name="Abe T."/>
            <person name="Yamada Y."/>
            <person name="Muto A."/>
            <person name="Inokuchi H."/>
            <person name="Ikemura T."/>
            <person name="Matsumoto T."/>
            <person name="Sasaki T."/>
            <person name="Itoh T."/>
        </authorList>
    </citation>
    <scope>NUCLEOTIDE SEQUENCE [LARGE SCALE GENOMIC DNA]</scope>
    <source>
        <strain evidence="3">cv. Nipponbare</strain>
    </source>
</reference>
<evidence type="ECO:0000313" key="3">
    <source>
        <dbReference type="Proteomes" id="UP000059680"/>
    </source>
</evidence>
<feature type="compositionally biased region" description="Basic and acidic residues" evidence="1">
    <location>
        <begin position="234"/>
        <end position="247"/>
    </location>
</feature>
<reference evidence="3" key="1">
    <citation type="journal article" date="2005" name="Nature">
        <title>The map-based sequence of the rice genome.</title>
        <authorList>
            <consortium name="International rice genome sequencing project (IRGSP)"/>
            <person name="Matsumoto T."/>
            <person name="Wu J."/>
            <person name="Kanamori H."/>
            <person name="Katayose Y."/>
            <person name="Fujisawa M."/>
            <person name="Namiki N."/>
            <person name="Mizuno H."/>
            <person name="Yamamoto K."/>
            <person name="Antonio B.A."/>
            <person name="Baba T."/>
            <person name="Sakata K."/>
            <person name="Nagamura Y."/>
            <person name="Aoki H."/>
            <person name="Arikawa K."/>
            <person name="Arita K."/>
            <person name="Bito T."/>
            <person name="Chiden Y."/>
            <person name="Fujitsuka N."/>
            <person name="Fukunaka R."/>
            <person name="Hamada M."/>
            <person name="Harada C."/>
            <person name="Hayashi A."/>
            <person name="Hijishita S."/>
            <person name="Honda M."/>
            <person name="Hosokawa S."/>
            <person name="Ichikawa Y."/>
            <person name="Idonuma A."/>
            <person name="Iijima M."/>
            <person name="Ikeda M."/>
            <person name="Ikeno M."/>
            <person name="Ito K."/>
            <person name="Ito S."/>
            <person name="Ito T."/>
            <person name="Ito Y."/>
            <person name="Ito Y."/>
            <person name="Iwabuchi A."/>
            <person name="Kamiya K."/>
            <person name="Karasawa W."/>
            <person name="Kurita K."/>
            <person name="Katagiri S."/>
            <person name="Kikuta A."/>
            <person name="Kobayashi H."/>
            <person name="Kobayashi N."/>
            <person name="Machita K."/>
            <person name="Maehara T."/>
            <person name="Masukawa M."/>
            <person name="Mizubayashi T."/>
            <person name="Mukai Y."/>
            <person name="Nagasaki H."/>
            <person name="Nagata Y."/>
            <person name="Naito S."/>
            <person name="Nakashima M."/>
            <person name="Nakama Y."/>
            <person name="Nakamichi Y."/>
            <person name="Nakamura M."/>
            <person name="Meguro A."/>
            <person name="Negishi M."/>
            <person name="Ohta I."/>
            <person name="Ohta T."/>
            <person name="Okamoto M."/>
            <person name="Ono N."/>
            <person name="Saji S."/>
            <person name="Sakaguchi M."/>
            <person name="Sakai K."/>
            <person name="Shibata M."/>
            <person name="Shimokawa T."/>
            <person name="Song J."/>
            <person name="Takazaki Y."/>
            <person name="Terasawa K."/>
            <person name="Tsugane M."/>
            <person name="Tsuji K."/>
            <person name="Ueda S."/>
            <person name="Waki K."/>
            <person name="Yamagata H."/>
            <person name="Yamamoto M."/>
            <person name="Yamamoto S."/>
            <person name="Yamane H."/>
            <person name="Yoshiki S."/>
            <person name="Yoshihara R."/>
            <person name="Yukawa K."/>
            <person name="Zhong H."/>
            <person name="Yano M."/>
            <person name="Yuan Q."/>
            <person name="Ouyang S."/>
            <person name="Liu J."/>
            <person name="Jones K.M."/>
            <person name="Gansberger K."/>
            <person name="Moffat K."/>
            <person name="Hill J."/>
            <person name="Bera J."/>
            <person name="Fadrosh D."/>
            <person name="Jin S."/>
            <person name="Johri S."/>
            <person name="Kim M."/>
            <person name="Overton L."/>
            <person name="Reardon M."/>
            <person name="Tsitrin T."/>
            <person name="Vuong H."/>
            <person name="Weaver B."/>
            <person name="Ciecko A."/>
            <person name="Tallon L."/>
            <person name="Jackson J."/>
            <person name="Pai G."/>
            <person name="Aken S.V."/>
            <person name="Utterback T."/>
            <person name="Reidmuller S."/>
            <person name="Feldblyum T."/>
            <person name="Hsiao J."/>
            <person name="Zismann V."/>
            <person name="Iobst S."/>
            <person name="de Vazeille A.R."/>
            <person name="Buell C.R."/>
            <person name="Ying K."/>
            <person name="Li Y."/>
            <person name="Lu T."/>
            <person name="Huang Y."/>
            <person name="Zhao Q."/>
            <person name="Feng Q."/>
            <person name="Zhang L."/>
            <person name="Zhu J."/>
            <person name="Weng Q."/>
            <person name="Mu J."/>
            <person name="Lu Y."/>
            <person name="Fan D."/>
            <person name="Liu Y."/>
            <person name="Guan J."/>
            <person name="Zhang Y."/>
            <person name="Yu S."/>
            <person name="Liu X."/>
            <person name="Zhang Y."/>
            <person name="Hong G."/>
            <person name="Han B."/>
            <person name="Choisne N."/>
            <person name="Demange N."/>
            <person name="Orjeda G."/>
            <person name="Samain S."/>
            <person name="Cattolico L."/>
            <person name="Pelletier E."/>
            <person name="Couloux A."/>
            <person name="Segurens B."/>
            <person name="Wincker P."/>
            <person name="D'Hont A."/>
            <person name="Scarpelli C."/>
            <person name="Weissenbach J."/>
            <person name="Salanoubat M."/>
            <person name="Quetier F."/>
            <person name="Yu Y."/>
            <person name="Kim H.R."/>
            <person name="Rambo T."/>
            <person name="Currie J."/>
            <person name="Collura K."/>
            <person name="Luo M."/>
            <person name="Yang T."/>
            <person name="Ammiraju J.S.S."/>
            <person name="Engler F."/>
            <person name="Soderlund C."/>
            <person name="Wing R.A."/>
            <person name="Palmer L.E."/>
            <person name="de la Bastide M."/>
            <person name="Spiegel L."/>
            <person name="Nascimento L."/>
            <person name="Zutavern T."/>
            <person name="O'Shaughnessy A."/>
            <person name="Dike S."/>
            <person name="Dedhia N."/>
            <person name="Preston R."/>
            <person name="Balija V."/>
            <person name="McCombie W.R."/>
            <person name="Chow T."/>
            <person name="Chen H."/>
            <person name="Chung M."/>
            <person name="Chen C."/>
            <person name="Shaw J."/>
            <person name="Wu H."/>
            <person name="Hsiao K."/>
            <person name="Chao Y."/>
            <person name="Chu M."/>
            <person name="Cheng C."/>
            <person name="Hour A."/>
            <person name="Lee P."/>
            <person name="Lin S."/>
            <person name="Lin Y."/>
            <person name="Liou J."/>
            <person name="Liu S."/>
            <person name="Hsing Y."/>
            <person name="Raghuvanshi S."/>
            <person name="Mohanty A."/>
            <person name="Bharti A.K."/>
            <person name="Gaur A."/>
            <person name="Gupta V."/>
            <person name="Kumar D."/>
            <person name="Ravi V."/>
            <person name="Vij S."/>
            <person name="Kapur A."/>
            <person name="Khurana P."/>
            <person name="Khurana P."/>
            <person name="Khurana J.P."/>
            <person name="Tyagi A.K."/>
            <person name="Gaikwad K."/>
            <person name="Singh A."/>
            <person name="Dalal V."/>
            <person name="Srivastava S."/>
            <person name="Dixit A."/>
            <person name="Pal A.K."/>
            <person name="Ghazi I.A."/>
            <person name="Yadav M."/>
            <person name="Pandit A."/>
            <person name="Bhargava A."/>
            <person name="Sureshbabu K."/>
            <person name="Batra K."/>
            <person name="Sharma T.R."/>
            <person name="Mohapatra T."/>
            <person name="Singh N.K."/>
            <person name="Messing J."/>
            <person name="Nelson A.B."/>
            <person name="Fuks G."/>
            <person name="Kavchok S."/>
            <person name="Keizer G."/>
            <person name="Linton E."/>
            <person name="Llaca V."/>
            <person name="Song R."/>
            <person name="Tanyolac B."/>
            <person name="Young S."/>
            <person name="Ho-Il K."/>
            <person name="Hahn J.H."/>
            <person name="Sangsakoo G."/>
            <person name="Vanavichit A."/>
            <person name="de Mattos Luiz.A.T."/>
            <person name="Zimmer P.D."/>
            <person name="Malone G."/>
            <person name="Dellagostin O."/>
            <person name="de Oliveira A.C."/>
            <person name="Bevan M."/>
            <person name="Bancroft I."/>
            <person name="Minx P."/>
            <person name="Cordum H."/>
            <person name="Wilson R."/>
            <person name="Cheng Z."/>
            <person name="Jin W."/>
            <person name="Jiang J."/>
            <person name="Leong S.A."/>
            <person name="Iwama H."/>
            <person name="Gojobori T."/>
            <person name="Itoh T."/>
            <person name="Niimura Y."/>
            <person name="Fujii Y."/>
            <person name="Habara T."/>
            <person name="Sakai H."/>
            <person name="Sato Y."/>
            <person name="Wilson G."/>
            <person name="Kumar K."/>
            <person name="McCouch S."/>
            <person name="Juretic N."/>
            <person name="Hoen D."/>
            <person name="Wright S."/>
            <person name="Bruskiewich R."/>
            <person name="Bureau T."/>
            <person name="Miyao A."/>
            <person name="Hirochika H."/>
            <person name="Nishikawa T."/>
            <person name="Kadowaki K."/>
            <person name="Sugiura M."/>
            <person name="Burr B."/>
            <person name="Sasaki T."/>
        </authorList>
    </citation>
    <scope>NUCLEOTIDE SEQUENCE [LARGE SCALE GENOMIC DNA]</scope>
    <source>
        <strain evidence="3">cv. Nipponbare</strain>
    </source>
</reference>
<feature type="region of interest" description="Disordered" evidence="1">
    <location>
        <begin position="659"/>
        <end position="698"/>
    </location>
</feature>
<dbReference type="EMBL" id="AP014957">
    <property type="protein sequence ID" value="BAS71689.1"/>
    <property type="molecule type" value="Genomic_DNA"/>
</dbReference>
<sequence>VSDEDPADSRRHDGVRRLLDDRERLAHVEREGHLDGGARGHPHPPERHQLLPRRAVHLRRRRRVHRHDVGAVPAARVGHRDGEADLLLARVAGHVHGRARRRRGHPGLVGELLAVLPRADLDRDRGGGGGRRVGEVGVAEAVAERVEHVGAAVELVGPAGVAVLGVRPQRHGRHRDLAHVLVLVPRQRQSSSWIVFSEEHVGDGRAAFLAGVAGPDDGADLGVVLGEGDVDAAGGHDHQDDRRRRGLGDGVDPAGLAPRQEEVFPVVALPLHAHVQAGDDDGRVHRLRRRGRRVARSLVACVHRRRADHLPYAVVRRHHPARLTSVVSKHDVGGIDVLQLPEQCHRIDLLRRQREQRGVVLEEHHPLPGGVGGELLVLLGADVGGAEGLELRDAVEEAEPHECEVEVGQRVVHGGLLELPLPDGVDAVGGEEVVDALPEHAAVEVQAGLHGGGGGLDAGVAEPLGVPDHDADGVAVGDDVAVELPVAADGLREEARVGAGRDAVDAVVGAHHAAGVAVPDAHLERPLERLHHVALLDARVERQPVGAVPRVDVVRGVVLAAAGHLDGPGERVGGGGGGCGGGGAVDVLHSADEVDGVPADDEGVLAGGLAGAAPPRVADDIDVGAPVRELGVAQVVHGPDLRRHHAADGAPQRLVERRGAVDDEREAGGAGHGVAKPRPAGADVGHAVQRLPPPQVPRQPHARRAARAVAEVGHLLLQRHPPHEVPHPVRVRQRRVAVREPGHVQPRRREPRRVAHPGVVPAIGGDRPASAGHRGDRG</sequence>
<name>A0A0N7KCT2_ORYSJ</name>